<dbReference type="RefSeq" id="WP_153512788.1">
    <property type="nucleotide sequence ID" value="NZ_CP045652.1"/>
</dbReference>
<dbReference type="KEGG" id="sphe:GFH32_17215"/>
<feature type="transmembrane region" description="Helical" evidence="5">
    <location>
        <begin position="290"/>
        <end position="314"/>
    </location>
</feature>
<evidence type="ECO:0000259" key="6">
    <source>
        <dbReference type="Pfam" id="PF04932"/>
    </source>
</evidence>
<evidence type="ECO:0000256" key="1">
    <source>
        <dbReference type="ARBA" id="ARBA00004141"/>
    </source>
</evidence>
<keyword evidence="4 5" id="KW-0472">Membrane</keyword>
<dbReference type="PANTHER" id="PTHR37422:SF13">
    <property type="entry name" value="LIPOPOLYSACCHARIDE BIOSYNTHESIS PROTEIN PA4999-RELATED"/>
    <property type="match status" value="1"/>
</dbReference>
<evidence type="ECO:0000256" key="5">
    <source>
        <dbReference type="SAM" id="Phobius"/>
    </source>
</evidence>
<protein>
    <recommendedName>
        <fullName evidence="6">O-antigen ligase-related domain-containing protein</fullName>
    </recommendedName>
</protein>
<feature type="transmembrane region" description="Helical" evidence="5">
    <location>
        <begin position="62"/>
        <end position="78"/>
    </location>
</feature>
<comment type="subcellular location">
    <subcellularLocation>
        <location evidence="1">Membrane</location>
        <topology evidence="1">Multi-pass membrane protein</topology>
    </subcellularLocation>
</comment>
<feature type="transmembrane region" description="Helical" evidence="5">
    <location>
        <begin position="222"/>
        <end position="240"/>
    </location>
</feature>
<dbReference type="Proteomes" id="UP000326921">
    <property type="component" value="Chromosome"/>
</dbReference>
<keyword evidence="2 5" id="KW-0812">Transmembrane</keyword>
<evidence type="ECO:0000256" key="2">
    <source>
        <dbReference type="ARBA" id="ARBA00022692"/>
    </source>
</evidence>
<keyword evidence="8" id="KW-1185">Reference proteome</keyword>
<accession>A0A5Q0QJI5</accession>
<dbReference type="Pfam" id="PF04932">
    <property type="entry name" value="Wzy_C"/>
    <property type="match status" value="1"/>
</dbReference>
<feature type="transmembrane region" description="Helical" evidence="5">
    <location>
        <begin position="175"/>
        <end position="191"/>
    </location>
</feature>
<feature type="transmembrane region" description="Helical" evidence="5">
    <location>
        <begin position="84"/>
        <end position="102"/>
    </location>
</feature>
<feature type="domain" description="O-antigen ligase-related" evidence="6">
    <location>
        <begin position="180"/>
        <end position="314"/>
    </location>
</feature>
<feature type="transmembrane region" description="Helical" evidence="5">
    <location>
        <begin position="334"/>
        <end position="353"/>
    </location>
</feature>
<evidence type="ECO:0000313" key="7">
    <source>
        <dbReference type="EMBL" id="QGA27960.1"/>
    </source>
</evidence>
<feature type="transmembrane region" description="Helical" evidence="5">
    <location>
        <begin position="149"/>
        <end position="168"/>
    </location>
</feature>
<sequence length="379" mass="42772">MKKIYNILNILFVASLFALGPTMLFAVPNYLFIILLVVSALFIISDRLYLRVLSNKEVSIQIQFALILLITAMLSRYADEALAGFLSFFIACVMGIFSSFLIKDENDFKRILTAITVGGFILVVFYMRSASLSALQTRQLTEGVLSLNSFSHTIIISFCAGFMLLNLSISKPFKFLIIGILFVFFIALILSGSRQSLVTILTLFVVYIVVKSLLLKKGGIKNILIGVVALISVGYFLMLYGSDTVLLKRMAETNVEEDERFELITIAFELFLNSPIIGHGIGTFKYYNDFYVYTHNTFLELLFVGGILSLFLFLKGHYSLVKFIFLGKFPNLGLSAASIAVLISFIISGQFFIFYDSKLALILFFSIIYFHRNLYSYER</sequence>
<organism evidence="7 8">
    <name type="scientific">Sphingobacterium zhuxiongii</name>
    <dbReference type="NCBI Taxonomy" id="2662364"/>
    <lineage>
        <taxon>Bacteria</taxon>
        <taxon>Pseudomonadati</taxon>
        <taxon>Bacteroidota</taxon>
        <taxon>Sphingobacteriia</taxon>
        <taxon>Sphingobacteriales</taxon>
        <taxon>Sphingobacteriaceae</taxon>
        <taxon>Sphingobacterium</taxon>
    </lineage>
</organism>
<proteinExistence type="predicted"/>
<dbReference type="InterPro" id="IPR007016">
    <property type="entry name" value="O-antigen_ligase-rel_domated"/>
</dbReference>
<evidence type="ECO:0000256" key="4">
    <source>
        <dbReference type="ARBA" id="ARBA00023136"/>
    </source>
</evidence>
<dbReference type="EMBL" id="CP045652">
    <property type="protein sequence ID" value="QGA27960.1"/>
    <property type="molecule type" value="Genomic_DNA"/>
</dbReference>
<reference evidence="7 8" key="1">
    <citation type="submission" date="2019-10" db="EMBL/GenBank/DDBJ databases">
        <authorList>
            <person name="Dong K."/>
        </authorList>
    </citation>
    <scope>NUCLEOTIDE SEQUENCE [LARGE SCALE GENOMIC DNA]</scope>
    <source>
        <strain evidence="8">dk4302</strain>
    </source>
</reference>
<feature type="transmembrane region" description="Helical" evidence="5">
    <location>
        <begin position="30"/>
        <end position="50"/>
    </location>
</feature>
<dbReference type="AlphaFoldDB" id="A0A5Q0QJI5"/>
<dbReference type="GO" id="GO:0016020">
    <property type="term" value="C:membrane"/>
    <property type="evidence" value="ECO:0007669"/>
    <property type="project" value="UniProtKB-SubCell"/>
</dbReference>
<gene>
    <name evidence="7" type="ORF">GFH32_17215</name>
</gene>
<feature type="transmembrane region" description="Helical" evidence="5">
    <location>
        <begin position="7"/>
        <end position="24"/>
    </location>
</feature>
<feature type="transmembrane region" description="Helical" evidence="5">
    <location>
        <begin position="197"/>
        <end position="215"/>
    </location>
</feature>
<dbReference type="PANTHER" id="PTHR37422">
    <property type="entry name" value="TEICHURONIC ACID BIOSYNTHESIS PROTEIN TUAE"/>
    <property type="match status" value="1"/>
</dbReference>
<name>A0A5Q0QJI5_9SPHI</name>
<keyword evidence="3 5" id="KW-1133">Transmembrane helix</keyword>
<feature type="transmembrane region" description="Helical" evidence="5">
    <location>
        <begin position="359"/>
        <end position="375"/>
    </location>
</feature>
<feature type="transmembrane region" description="Helical" evidence="5">
    <location>
        <begin position="111"/>
        <end position="129"/>
    </location>
</feature>
<dbReference type="InterPro" id="IPR051533">
    <property type="entry name" value="WaaL-like"/>
</dbReference>
<evidence type="ECO:0000313" key="8">
    <source>
        <dbReference type="Proteomes" id="UP000326921"/>
    </source>
</evidence>
<evidence type="ECO:0000256" key="3">
    <source>
        <dbReference type="ARBA" id="ARBA00022989"/>
    </source>
</evidence>